<keyword evidence="2" id="KW-0472">Membrane</keyword>
<feature type="transmembrane region" description="Helical" evidence="2">
    <location>
        <begin position="164"/>
        <end position="185"/>
    </location>
</feature>
<name>A0A9P6TZV7_9FUNG</name>
<dbReference type="Proteomes" id="UP000726737">
    <property type="component" value="Unassembled WGS sequence"/>
</dbReference>
<keyword evidence="5" id="KW-1185">Reference proteome</keyword>
<dbReference type="AlphaFoldDB" id="A0A9P6TZV7"/>
<keyword evidence="2" id="KW-1133">Transmembrane helix</keyword>
<reference evidence="4" key="1">
    <citation type="journal article" date="2020" name="Fungal Divers.">
        <title>Resolving the Mortierellaceae phylogeny through synthesis of multi-gene phylogenetics and phylogenomics.</title>
        <authorList>
            <person name="Vandepol N."/>
            <person name="Liber J."/>
            <person name="Desiro A."/>
            <person name="Na H."/>
            <person name="Kennedy M."/>
            <person name="Barry K."/>
            <person name="Grigoriev I.V."/>
            <person name="Miller A.N."/>
            <person name="O'Donnell K."/>
            <person name="Stajich J.E."/>
            <person name="Bonito G."/>
        </authorList>
    </citation>
    <scope>NUCLEOTIDE SEQUENCE</scope>
    <source>
        <strain evidence="4">KOD948</strain>
    </source>
</reference>
<evidence type="ECO:0000313" key="4">
    <source>
        <dbReference type="EMBL" id="KAG0253212.1"/>
    </source>
</evidence>
<feature type="compositionally biased region" description="Low complexity" evidence="1">
    <location>
        <begin position="268"/>
        <end position="280"/>
    </location>
</feature>
<gene>
    <name evidence="4" type="ORF">BG011_006495</name>
</gene>
<evidence type="ECO:0000256" key="3">
    <source>
        <dbReference type="SAM" id="SignalP"/>
    </source>
</evidence>
<evidence type="ECO:0000313" key="5">
    <source>
        <dbReference type="Proteomes" id="UP000726737"/>
    </source>
</evidence>
<sequence length="311" mass="31178">MKSAFVAVAIAALSTVSAYQCPSTREVDQSCKSISVSPSGLANPFGNSDQYKPGEGTKAFAPSSTSLVGGPGATRVFDGTTYYGGQTTVISGTTRIVSATAVAGGSMIVSGTTTWASNTPGVVSGTSTPWTASGTSLTAAPITVPTNDQNGVPIESHHISGGSVAGIVLGCVAATILAGLLGWCWRKQRNRHTTVYNSHAASDNRGPTRTVVTEKIEPVVVKSVPAGAGASTASPGNTGYSTTNPGNTGYSTTNPGNTGYSTTNPGATGYSTNTNPGTTGYNSTTTTGYNTQPRTGAVGGVNSNVHNNAIP</sequence>
<evidence type="ECO:0000256" key="2">
    <source>
        <dbReference type="SAM" id="Phobius"/>
    </source>
</evidence>
<feature type="region of interest" description="Disordered" evidence="1">
    <location>
        <begin position="261"/>
        <end position="280"/>
    </location>
</feature>
<proteinExistence type="predicted"/>
<comment type="caution">
    <text evidence="4">The sequence shown here is derived from an EMBL/GenBank/DDBJ whole genome shotgun (WGS) entry which is preliminary data.</text>
</comment>
<organism evidence="4 5">
    <name type="scientific">Mortierella polycephala</name>
    <dbReference type="NCBI Taxonomy" id="41804"/>
    <lineage>
        <taxon>Eukaryota</taxon>
        <taxon>Fungi</taxon>
        <taxon>Fungi incertae sedis</taxon>
        <taxon>Mucoromycota</taxon>
        <taxon>Mortierellomycotina</taxon>
        <taxon>Mortierellomycetes</taxon>
        <taxon>Mortierellales</taxon>
        <taxon>Mortierellaceae</taxon>
        <taxon>Mortierella</taxon>
    </lineage>
</organism>
<keyword evidence="3" id="KW-0732">Signal</keyword>
<dbReference type="EMBL" id="JAAAJA010000472">
    <property type="protein sequence ID" value="KAG0253212.1"/>
    <property type="molecule type" value="Genomic_DNA"/>
</dbReference>
<protein>
    <submittedName>
        <fullName evidence="4">Uncharacterized protein</fullName>
    </submittedName>
</protein>
<feature type="compositionally biased region" description="Low complexity" evidence="1">
    <location>
        <begin position="227"/>
        <end position="239"/>
    </location>
</feature>
<keyword evidence="2" id="KW-0812">Transmembrane</keyword>
<evidence type="ECO:0000256" key="1">
    <source>
        <dbReference type="SAM" id="MobiDB-lite"/>
    </source>
</evidence>
<feature type="chain" id="PRO_5040237125" evidence="3">
    <location>
        <begin position="19"/>
        <end position="311"/>
    </location>
</feature>
<feature type="region of interest" description="Disordered" evidence="1">
    <location>
        <begin position="227"/>
        <end position="255"/>
    </location>
</feature>
<accession>A0A9P6TZV7</accession>
<dbReference type="OrthoDB" id="2444470at2759"/>
<feature type="signal peptide" evidence="3">
    <location>
        <begin position="1"/>
        <end position="18"/>
    </location>
</feature>
<feature type="compositionally biased region" description="Polar residues" evidence="1">
    <location>
        <begin position="240"/>
        <end position="255"/>
    </location>
</feature>